<comment type="caution">
    <text evidence="2">The sequence shown here is derived from an EMBL/GenBank/DDBJ whole genome shotgun (WGS) entry which is preliminary data.</text>
</comment>
<dbReference type="AlphaFoldDB" id="A0A554LIX2"/>
<accession>A0A554LIX2</accession>
<organism evidence="2 3">
    <name type="scientific">Candidatus Berkelbacteria bacterium Licking1014_7</name>
    <dbReference type="NCBI Taxonomy" id="2017147"/>
    <lineage>
        <taxon>Bacteria</taxon>
        <taxon>Candidatus Berkelbacteria</taxon>
    </lineage>
</organism>
<keyword evidence="1" id="KW-0472">Membrane</keyword>
<reference evidence="2 3" key="1">
    <citation type="submission" date="2017-07" db="EMBL/GenBank/DDBJ databases">
        <title>Mechanisms for carbon and nitrogen cycling indicate functional differentiation within the Candidate Phyla Radiation.</title>
        <authorList>
            <person name="Danczak R.E."/>
            <person name="Johnston M.D."/>
            <person name="Kenah C."/>
            <person name="Slattery M."/>
            <person name="Wrighton K.C."/>
            <person name="Wilkins M.J."/>
        </authorList>
    </citation>
    <scope>NUCLEOTIDE SEQUENCE [LARGE SCALE GENOMIC DNA]</scope>
    <source>
        <strain evidence="2">Licking1014_7</strain>
    </source>
</reference>
<evidence type="ECO:0000313" key="3">
    <source>
        <dbReference type="Proteomes" id="UP000315689"/>
    </source>
</evidence>
<dbReference type="Proteomes" id="UP000315689">
    <property type="component" value="Unassembled WGS sequence"/>
</dbReference>
<evidence type="ECO:0000256" key="1">
    <source>
        <dbReference type="SAM" id="Phobius"/>
    </source>
</evidence>
<dbReference type="InterPro" id="IPR043713">
    <property type="entry name" value="DUF5654"/>
</dbReference>
<feature type="transmembrane region" description="Helical" evidence="1">
    <location>
        <begin position="56"/>
        <end position="77"/>
    </location>
</feature>
<gene>
    <name evidence="2" type="ORF">CEN89_595</name>
</gene>
<keyword evidence="1" id="KW-1133">Transmembrane helix</keyword>
<name>A0A554LIX2_9BACT</name>
<proteinExistence type="predicted"/>
<protein>
    <submittedName>
        <fullName evidence="2">Uncharacterized protein</fullName>
    </submittedName>
</protein>
<dbReference type="EMBL" id="VMGK01000019">
    <property type="protein sequence ID" value="TSC92589.1"/>
    <property type="molecule type" value="Genomic_DNA"/>
</dbReference>
<evidence type="ECO:0000313" key="2">
    <source>
        <dbReference type="EMBL" id="TSC92589.1"/>
    </source>
</evidence>
<sequence length="92" mass="10138">MSNKKLVKKIGSQYFKTVSVMLTSAFGLVAALSWNELVKALINRYIGQGATVLSNLVYALAVTTLAVVATIWLGYWAKKIDDEETRHKDAGF</sequence>
<keyword evidence="1" id="KW-0812">Transmembrane</keyword>
<dbReference type="Pfam" id="PF18898">
    <property type="entry name" value="DUF5654"/>
    <property type="match status" value="1"/>
</dbReference>